<dbReference type="InterPro" id="IPR016187">
    <property type="entry name" value="CTDL_fold"/>
</dbReference>
<feature type="domain" description="C-type lectin" evidence="2">
    <location>
        <begin position="44"/>
        <end position="166"/>
    </location>
</feature>
<dbReference type="PANTHER" id="PTHR45784">
    <property type="entry name" value="C-TYPE LECTIN DOMAIN FAMILY 20 MEMBER A-RELATED"/>
    <property type="match status" value="1"/>
</dbReference>
<evidence type="ECO:0000259" key="2">
    <source>
        <dbReference type="PROSITE" id="PS50041"/>
    </source>
</evidence>
<keyword evidence="4" id="KW-1185">Reference proteome</keyword>
<feature type="region of interest" description="Disordered" evidence="1">
    <location>
        <begin position="1"/>
        <end position="27"/>
    </location>
</feature>
<organism evidence="3 4">
    <name type="scientific">Ilyodon furcidens</name>
    <name type="common">goldbreast splitfin</name>
    <dbReference type="NCBI Taxonomy" id="33524"/>
    <lineage>
        <taxon>Eukaryota</taxon>
        <taxon>Metazoa</taxon>
        <taxon>Chordata</taxon>
        <taxon>Craniata</taxon>
        <taxon>Vertebrata</taxon>
        <taxon>Euteleostomi</taxon>
        <taxon>Actinopterygii</taxon>
        <taxon>Neopterygii</taxon>
        <taxon>Teleostei</taxon>
        <taxon>Neoteleostei</taxon>
        <taxon>Acanthomorphata</taxon>
        <taxon>Ovalentaria</taxon>
        <taxon>Atherinomorphae</taxon>
        <taxon>Cyprinodontiformes</taxon>
        <taxon>Goodeidae</taxon>
        <taxon>Ilyodon</taxon>
    </lineage>
</organism>
<dbReference type="Gene3D" id="3.10.100.10">
    <property type="entry name" value="Mannose-Binding Protein A, subunit A"/>
    <property type="match status" value="1"/>
</dbReference>
<dbReference type="PROSITE" id="PS50041">
    <property type="entry name" value="C_TYPE_LECTIN_2"/>
    <property type="match status" value="1"/>
</dbReference>
<sequence length="167" mass="18943">MCNKPPSSSQSNNCDQRSSVNMGSSNSPVRIQLFPNCWLKTDNEPGTSLMFSSDKQSWIEALNYCLSLNSSLVQITNQTVQDAVINLLKNETGLEEGIWVGLERSIFGTTNIEWMWTSRNRTIHPEWNTMVDSLNNHCGKIVLEWDPHRVKLVDANCHDSLPFICQL</sequence>
<protein>
    <recommendedName>
        <fullName evidence="2">C-type lectin domain-containing protein</fullName>
    </recommendedName>
</protein>
<dbReference type="CDD" id="cd00037">
    <property type="entry name" value="CLECT"/>
    <property type="match status" value="1"/>
</dbReference>
<gene>
    <name evidence="3" type="ORF">ILYODFUR_019660</name>
</gene>
<dbReference type="PANTHER" id="PTHR45784:SF3">
    <property type="entry name" value="C-TYPE LECTIN DOMAIN FAMILY 4 MEMBER K-LIKE-RELATED"/>
    <property type="match status" value="1"/>
</dbReference>
<comment type="caution">
    <text evidence="3">The sequence shown here is derived from an EMBL/GenBank/DDBJ whole genome shotgun (WGS) entry which is preliminary data.</text>
</comment>
<dbReference type="SUPFAM" id="SSF56436">
    <property type="entry name" value="C-type lectin-like"/>
    <property type="match status" value="1"/>
</dbReference>
<dbReference type="Pfam" id="PF00059">
    <property type="entry name" value="Lectin_C"/>
    <property type="match status" value="1"/>
</dbReference>
<evidence type="ECO:0000313" key="4">
    <source>
        <dbReference type="Proteomes" id="UP001482620"/>
    </source>
</evidence>
<proteinExistence type="predicted"/>
<reference evidence="3 4" key="1">
    <citation type="submission" date="2021-06" db="EMBL/GenBank/DDBJ databases">
        <authorList>
            <person name="Palmer J.M."/>
        </authorList>
    </citation>
    <scope>NUCLEOTIDE SEQUENCE [LARGE SCALE GENOMIC DNA]</scope>
    <source>
        <strain evidence="4">if_2019</strain>
        <tissue evidence="3">Muscle</tissue>
    </source>
</reference>
<accession>A0ABV0T9T7</accession>
<evidence type="ECO:0000313" key="3">
    <source>
        <dbReference type="EMBL" id="MEQ2229516.1"/>
    </source>
</evidence>
<dbReference type="EMBL" id="JAHRIQ010025151">
    <property type="protein sequence ID" value="MEQ2229516.1"/>
    <property type="molecule type" value="Genomic_DNA"/>
</dbReference>
<dbReference type="InterPro" id="IPR001304">
    <property type="entry name" value="C-type_lectin-like"/>
</dbReference>
<dbReference type="SMART" id="SM00034">
    <property type="entry name" value="CLECT"/>
    <property type="match status" value="1"/>
</dbReference>
<dbReference type="InterPro" id="IPR016186">
    <property type="entry name" value="C-type_lectin-like/link_sf"/>
</dbReference>
<evidence type="ECO:0000256" key="1">
    <source>
        <dbReference type="SAM" id="MobiDB-lite"/>
    </source>
</evidence>
<name>A0ABV0T9T7_9TELE</name>
<dbReference type="Proteomes" id="UP001482620">
    <property type="component" value="Unassembled WGS sequence"/>
</dbReference>